<keyword evidence="3" id="KW-1185">Reference proteome</keyword>
<feature type="transmembrane region" description="Helical" evidence="1">
    <location>
        <begin position="20"/>
        <end position="38"/>
    </location>
</feature>
<keyword evidence="1" id="KW-0812">Transmembrane</keyword>
<dbReference type="Proteomes" id="UP000807353">
    <property type="component" value="Unassembled WGS sequence"/>
</dbReference>
<evidence type="ECO:0000256" key="1">
    <source>
        <dbReference type="SAM" id="Phobius"/>
    </source>
</evidence>
<evidence type="ECO:0000313" key="3">
    <source>
        <dbReference type="Proteomes" id="UP000807353"/>
    </source>
</evidence>
<keyword evidence="1" id="KW-0472">Membrane</keyword>
<reference evidence="2" key="1">
    <citation type="submission" date="2020-11" db="EMBL/GenBank/DDBJ databases">
        <authorList>
            <consortium name="DOE Joint Genome Institute"/>
            <person name="Ahrendt S."/>
            <person name="Riley R."/>
            <person name="Andreopoulos W."/>
            <person name="Labutti K."/>
            <person name="Pangilinan J."/>
            <person name="Ruiz-Duenas F.J."/>
            <person name="Barrasa J.M."/>
            <person name="Sanchez-Garcia M."/>
            <person name="Camarero S."/>
            <person name="Miyauchi S."/>
            <person name="Serrano A."/>
            <person name="Linde D."/>
            <person name="Babiker R."/>
            <person name="Drula E."/>
            <person name="Ayuso-Fernandez I."/>
            <person name="Pacheco R."/>
            <person name="Padilla G."/>
            <person name="Ferreira P."/>
            <person name="Barriuso J."/>
            <person name="Kellner H."/>
            <person name="Castanera R."/>
            <person name="Alfaro M."/>
            <person name="Ramirez L."/>
            <person name="Pisabarro A.G."/>
            <person name="Kuo A."/>
            <person name="Tritt A."/>
            <person name="Lipzen A."/>
            <person name="He G."/>
            <person name="Yan M."/>
            <person name="Ng V."/>
            <person name="Cullen D."/>
            <person name="Martin F."/>
            <person name="Rosso M.-N."/>
            <person name="Henrissat B."/>
            <person name="Hibbett D."/>
            <person name="Martinez A.T."/>
            <person name="Grigoriev I.V."/>
        </authorList>
    </citation>
    <scope>NUCLEOTIDE SEQUENCE</scope>
    <source>
        <strain evidence="2">CBS 247.69</strain>
    </source>
</reference>
<dbReference type="EMBL" id="MU150229">
    <property type="protein sequence ID" value="KAF9469813.1"/>
    <property type="molecule type" value="Genomic_DNA"/>
</dbReference>
<feature type="non-terminal residue" evidence="2">
    <location>
        <position position="54"/>
    </location>
</feature>
<protein>
    <submittedName>
        <fullName evidence="2">Uncharacterized protein</fullName>
    </submittedName>
</protein>
<proteinExistence type="predicted"/>
<organism evidence="2 3">
    <name type="scientific">Collybia nuda</name>
    <dbReference type="NCBI Taxonomy" id="64659"/>
    <lineage>
        <taxon>Eukaryota</taxon>
        <taxon>Fungi</taxon>
        <taxon>Dikarya</taxon>
        <taxon>Basidiomycota</taxon>
        <taxon>Agaricomycotina</taxon>
        <taxon>Agaricomycetes</taxon>
        <taxon>Agaricomycetidae</taxon>
        <taxon>Agaricales</taxon>
        <taxon>Tricholomatineae</taxon>
        <taxon>Clitocybaceae</taxon>
        <taxon>Collybia</taxon>
    </lineage>
</organism>
<name>A0A9P5YJ04_9AGAR</name>
<comment type="caution">
    <text evidence="2">The sequence shown here is derived from an EMBL/GenBank/DDBJ whole genome shotgun (WGS) entry which is preliminary data.</text>
</comment>
<gene>
    <name evidence="2" type="ORF">BDZ94DRAFT_1243321</name>
</gene>
<accession>A0A9P5YJ04</accession>
<sequence length="54" mass="6149">MHRCVIYLMNLSQAVIQYSNAHGLMLTQLVIFFFEALFSRSPMLGLARVFGLSI</sequence>
<dbReference type="AlphaFoldDB" id="A0A9P5YJ04"/>
<keyword evidence="1" id="KW-1133">Transmembrane helix</keyword>
<evidence type="ECO:0000313" key="2">
    <source>
        <dbReference type="EMBL" id="KAF9469813.1"/>
    </source>
</evidence>